<keyword evidence="2" id="KW-1185">Reference proteome</keyword>
<dbReference type="Proteomes" id="UP001163321">
    <property type="component" value="Chromosome 3"/>
</dbReference>
<comment type="caution">
    <text evidence="1">The sequence shown here is derived from an EMBL/GenBank/DDBJ whole genome shotgun (WGS) entry which is preliminary data.</text>
</comment>
<organism evidence="1 2">
    <name type="scientific">Peronosclerospora sorghi</name>
    <dbReference type="NCBI Taxonomy" id="230839"/>
    <lineage>
        <taxon>Eukaryota</taxon>
        <taxon>Sar</taxon>
        <taxon>Stramenopiles</taxon>
        <taxon>Oomycota</taxon>
        <taxon>Peronosporomycetes</taxon>
        <taxon>Peronosporales</taxon>
        <taxon>Peronosporaceae</taxon>
        <taxon>Peronosclerospora</taxon>
    </lineage>
</organism>
<name>A0ACC0WAN2_9STRA</name>
<protein>
    <submittedName>
        <fullName evidence="1">Uncharacterized protein</fullName>
    </submittedName>
</protein>
<dbReference type="EMBL" id="CM047582">
    <property type="protein sequence ID" value="KAI9915895.1"/>
    <property type="molecule type" value="Genomic_DNA"/>
</dbReference>
<proteinExistence type="predicted"/>
<evidence type="ECO:0000313" key="2">
    <source>
        <dbReference type="Proteomes" id="UP001163321"/>
    </source>
</evidence>
<evidence type="ECO:0000313" key="1">
    <source>
        <dbReference type="EMBL" id="KAI9915895.1"/>
    </source>
</evidence>
<sequence>MTIASKRCPVAVNKDQVFVSKQVRIGSKHTASKKHDFAHKAAYVELTKDELVPHVHDQVPLVPISRLEPLAQAAFQGLSTLNRLQSTLFDAAYCSNHNLLVCAPSGAGKTNVARLAMLHAVTKRPAQKLETLNRLQSKLFDAAYCSNHNLLVCAPTGAGKTNVARLAMLHAVTQRPAKKLETLKLITWRPCEPPLQLVVKEFTGEMQLSRHELAMTHVIVTTPEKWDVLTRKSASWMRHVALVILDEVHLLAEERGPVIETIVVRTLRCVERSQHCIRLVGLSATLPNYVDVVTFLRVSMPSDDPNTVTNGGRGGCSSFDASYRPVPLDMTFFGVKPKP</sequence>
<accession>A0ACC0WAN2</accession>
<gene>
    <name evidence="1" type="ORF">PsorP6_007485</name>
</gene>
<reference evidence="1 2" key="1">
    <citation type="journal article" date="2022" name="bioRxiv">
        <title>The genome of the oomycete Peronosclerospora sorghi, a cosmopolitan pathogen of maize and sorghum, is inflated with dispersed pseudogenes.</title>
        <authorList>
            <person name="Fletcher K."/>
            <person name="Martin F."/>
            <person name="Isakeit T."/>
            <person name="Cavanaugh K."/>
            <person name="Magill C."/>
            <person name="Michelmore R."/>
        </authorList>
    </citation>
    <scope>NUCLEOTIDE SEQUENCE [LARGE SCALE GENOMIC DNA]</scope>
    <source>
        <strain evidence="1">P6</strain>
    </source>
</reference>